<sequence length="481" mass="49738">MTEPTLGQRLAAFAADTPADTLPDEVVASVQARVLDIIGLCVAALPLPTSQAALAYVTEQGGRGQATVVGLAEQVPAALAAFANGVLAHSLDYDDTHLPSVLHPSASVVPAALAAAELAGASGRETVAAIAVGLEVCVRLGMAGYDPVAGNSVFFEHGQHATSICGTLGGAVAAARLLGLDAGGTLDALGVAASMAAGLIESNRNGGTVKRIHCGWAAHSAVSAALLARHGVTGPPTVLEGRFGFFQAFLRGEFDADEIVRGLGTEWTVPGIFFKPYPANHFTHAAIDAAMALREQGLPVDRIESITLGVPAPVIRTIGQPIERKRTPQTGYEAQFSGPYAVAAGLCGGGGLGVGLADFTDDLARDPARRALMARVEVVADERCDAIFPNQFPAVLRVVTGDGREWTSEVLANRGGPQRPLSEAELAVKFRSNAAAGLSAETAARIEEEVRRMDRAPDVRRLTDLIAREGTTDPASVAQNS</sequence>
<dbReference type="Gene3D" id="1.10.4100.10">
    <property type="entry name" value="2-methylcitrate dehydratase PrpD"/>
    <property type="match status" value="1"/>
</dbReference>
<comment type="similarity">
    <text evidence="1">Belongs to the PrpD family.</text>
</comment>
<dbReference type="InterPro" id="IPR036148">
    <property type="entry name" value="MmgE/PrpD_sf"/>
</dbReference>
<feature type="domain" description="MmgE/PrpD C-terminal" evidence="3">
    <location>
        <begin position="277"/>
        <end position="454"/>
    </location>
</feature>
<dbReference type="InterPro" id="IPR045336">
    <property type="entry name" value="MmgE_PrpD_N"/>
</dbReference>
<dbReference type="PANTHER" id="PTHR16943">
    <property type="entry name" value="2-METHYLCITRATE DEHYDRATASE-RELATED"/>
    <property type="match status" value="1"/>
</dbReference>
<name>A0ABS3VMA0_MICEH</name>
<evidence type="ECO:0000313" key="4">
    <source>
        <dbReference type="EMBL" id="MBO4205666.1"/>
    </source>
</evidence>
<dbReference type="SUPFAM" id="SSF103378">
    <property type="entry name" value="2-methylcitrate dehydratase PrpD"/>
    <property type="match status" value="1"/>
</dbReference>
<evidence type="ECO:0000313" key="5">
    <source>
        <dbReference type="Proteomes" id="UP000823521"/>
    </source>
</evidence>
<reference evidence="4 5" key="1">
    <citation type="submission" date="2019-12" db="EMBL/GenBank/DDBJ databases">
        <title>Whole genome sequencing of endophytic Actinobacterium Micromonospora sp. MPMI6T.</title>
        <authorList>
            <person name="Evv R."/>
            <person name="Podile A.R."/>
        </authorList>
    </citation>
    <scope>NUCLEOTIDE SEQUENCE [LARGE SCALE GENOMIC DNA]</scope>
    <source>
        <strain evidence="4 5">MPMI6</strain>
    </source>
</reference>
<dbReference type="EMBL" id="WVUH01000033">
    <property type="protein sequence ID" value="MBO4205666.1"/>
    <property type="molecule type" value="Genomic_DNA"/>
</dbReference>
<dbReference type="RefSeq" id="WP_208811870.1">
    <property type="nucleotide sequence ID" value="NZ_WVUH01000033.1"/>
</dbReference>
<dbReference type="Pfam" id="PF19305">
    <property type="entry name" value="MmgE_PrpD_C"/>
    <property type="match status" value="1"/>
</dbReference>
<dbReference type="Gene3D" id="3.30.1330.120">
    <property type="entry name" value="2-methylcitrate dehydratase PrpD"/>
    <property type="match status" value="1"/>
</dbReference>
<dbReference type="Proteomes" id="UP000823521">
    <property type="component" value="Unassembled WGS sequence"/>
</dbReference>
<dbReference type="Pfam" id="PF03972">
    <property type="entry name" value="MmgE_PrpD_N"/>
    <property type="match status" value="1"/>
</dbReference>
<organism evidence="4 5">
    <name type="scientific">Micromonospora echinofusca</name>
    <dbReference type="NCBI Taxonomy" id="47858"/>
    <lineage>
        <taxon>Bacteria</taxon>
        <taxon>Bacillati</taxon>
        <taxon>Actinomycetota</taxon>
        <taxon>Actinomycetes</taxon>
        <taxon>Micromonosporales</taxon>
        <taxon>Micromonosporaceae</taxon>
        <taxon>Micromonospora</taxon>
    </lineage>
</organism>
<gene>
    <name evidence="4" type="ORF">GSF22_06550</name>
</gene>
<dbReference type="PANTHER" id="PTHR16943:SF8">
    <property type="entry name" value="2-METHYLCITRATE DEHYDRATASE"/>
    <property type="match status" value="1"/>
</dbReference>
<evidence type="ECO:0000256" key="1">
    <source>
        <dbReference type="ARBA" id="ARBA00006174"/>
    </source>
</evidence>
<dbReference type="InterPro" id="IPR042183">
    <property type="entry name" value="MmgE/PrpD_sf_1"/>
</dbReference>
<keyword evidence="5" id="KW-1185">Reference proteome</keyword>
<dbReference type="InterPro" id="IPR045337">
    <property type="entry name" value="MmgE_PrpD_C"/>
</dbReference>
<dbReference type="InterPro" id="IPR042188">
    <property type="entry name" value="MmgE/PrpD_sf_2"/>
</dbReference>
<evidence type="ECO:0000259" key="3">
    <source>
        <dbReference type="Pfam" id="PF19305"/>
    </source>
</evidence>
<comment type="caution">
    <text evidence="4">The sequence shown here is derived from an EMBL/GenBank/DDBJ whole genome shotgun (WGS) entry which is preliminary data.</text>
</comment>
<dbReference type="InterPro" id="IPR005656">
    <property type="entry name" value="MmgE_PrpD"/>
</dbReference>
<accession>A0ABS3VMA0</accession>
<proteinExistence type="inferred from homology"/>
<feature type="domain" description="MmgE/PrpD N-terminal" evidence="2">
    <location>
        <begin position="8"/>
        <end position="253"/>
    </location>
</feature>
<evidence type="ECO:0000259" key="2">
    <source>
        <dbReference type="Pfam" id="PF03972"/>
    </source>
</evidence>
<protein>
    <submittedName>
        <fullName evidence="4">MmgE/PrpD family protein</fullName>
    </submittedName>
</protein>